<feature type="region of interest" description="Disordered" evidence="1">
    <location>
        <begin position="2231"/>
        <end position="2251"/>
    </location>
</feature>
<feature type="region of interest" description="Disordered" evidence="1">
    <location>
        <begin position="22"/>
        <end position="41"/>
    </location>
</feature>
<proteinExistence type="predicted"/>
<feature type="region of interest" description="Disordered" evidence="1">
    <location>
        <begin position="1689"/>
        <end position="1733"/>
    </location>
</feature>
<dbReference type="Proteomes" id="UP001329430">
    <property type="component" value="Chromosome 5"/>
</dbReference>
<sequence length="2449" mass="264392">MKVLYVYLLLCILSINAQRRLGKQDSSDLEQTSQKTIRSRGRTRFAVTPEFEQVSEDYELVKKSQIPDAPRRKPDRSHVPERKPSRPVAQEPLFNRRSYEVREIVDDIPRENPPRLKKKPHVVTETKFEAANVAPKELFTPTPLPANDISVSKSDEPVALLSVSTEKSTEASVEQTSAAIPELKRNKPTEPSEIRRFHPRARNTPPKSEGPPTIKSRSKPVQKQTTTVATPPQRSNYRVNRRRPEPTAEASHDSLRTKGPSVFSAESAAEFPNRSRTGRKVVMNGNEDVTENTVVLRRRPAERRRPKTIDAVTNAPKEETISEEPPRVQQQRVVTENIVKIIDNGQASTEPHYAPRRIESRRSRFSTTTSAPSTEKATPRSPRRGPTPRTENVEETTSRNQRNRQRTKVPNDTVVTIPTRAYFSRRRQSDTIDDIDAASTKQTEVKIKIDSPPEVQPPNVKVSLQRTVSVETKPGRIIRKRLHHVKKTSTKSNEIIEPTPNTDIVDAPRKFDLLNTRQQDEHGPRPSQKVVRKNSRNSAKGDGLSSSQESIDESDNYPAPFKAAIIQAKKKKHGLLGSRTKNANEASVTKTAETTTVTSSISSTSLKSSFPYPDVVTSTTLKKDEETSTSRTFRYPRPRFSLTTKQPKNPDNEREFRKYSSYKSKYSKPIDNESTSTSTTQKYHARYKAKTQNDIDVTVPPKPLIKIRNYVPKPPKGIYSSRRSASTEEKPIKIETTSLSTKVPPVGLSARNRFSARYRNDILPKSAVHRASTSVPSYIATVPTVTPSTSTIKIEDTVQGLEVISFYDPVSNTVHSANLVNGDLVSPTSVTDNSTSQSTERTLTFIERIINSITAISTTASPDSTTASTTDGQTTKTSAILNLVSKRSKDVSLDSTVLTNLQNSTTERPTTIIEQILSSLSVIRADSATIDSNQVGTDSNFVSTQTSAPPLEIVGTTPLSINNSSSSDDTTFVSTTSVSSTAPYTDITNTVVPLDELNTIPTRTASIKPRILNPNSATEEVLTSTTEQEAITASPLVVVTPRANFQINSESSTTDDTNTEMLFTSAIEEETENPQISQIVSAVSKIIASTLEPSTSPSTTIQESSQTTPTIAVSSENFQLNSITTDQSTESPNPIVTDSDVNIGISANSGSTTDFQSSPSIVMSNVPTSPIMTAQSSASAIQTVTDPTPTRESSSDPNTSNTPVAETQMTSSTEMLIGSTTSSSASIVDTVPSSYLVSSPIVTDTSTVLSTMESITPLDNTMQIASHEPTSSRTTDTIVTETSNAPTQTATGPYPTREHTNSVVASTTPSATTVNDEKSITIPQSSATTISTLARFTVTGPYPNSAPSDITQSTPEQSTVSFTDSSIPSSQAHVDSSTPSTLIQSTVSSSQFPYPGTQADTSIFPGTESTTTSSSIPSSTSAPTDATITMASTESTISSSQFSYPAAKTASIIMGSTEAAISSAQFPYPEAKTDTSIFPGTESTLTSPTSSSISSSTATVEDATITMTSAQPITSPQFPYPGLKMESTLTTSTTAFSTPLDTTMIQSDNSLSTSFSQVPYVATDGTSTSPPAPSDNTIMTTLAQSTIAPSLFTYVAARTDDDFIAQSSTISEVLVTSYTTPSTTTLATTTTSEHKSDPMTLEDSSTVPSISNFEVSPDRVSIYSPNDISSTFLPEESASTTISISGSVLTTASATPSTTTTSKPYPNTEPSTTSTTTTNTLDVSSNTIDTNSANDKTDITNLINQLSLTTNAVESSTTTTTKQVTTQGSREEKRLRFELMSPTNDISEPPEKDYYIFAVLQNNTILRKRPSRFPNKNTPFLIYGVLPNNTLIQKFPNGTVVPMEPVIQVNGFDTRDYPQTAPELISNQVTSNEEIQRNNKAVTIENSNNVEVNELSASTSATPPPLPTIVQLLGGKTVSEFNNIVNQTKDEQMGKVQTLDVDPLLEGRATKTDAPSSSTEISSSSTTTTTTTFPFTSAPQTTVTASSTSTSERTTTTDTLTTVGVPSSDPENDIEANALGISIPSDTSETVTPSPPVTLLDLLTKATTIPTPTIASIKDLKVDESKLTDQQRQDWEILKALEKEQQAILKQLSFLTRLNLSGTNSANVDSLASRVVAQAVGNTVSPTLVPTDNRQAKQLTDPGVEKIVNEVNTNGFNTVTPTSPIVSSTYGKTNDALLASLLKEYGVGPTTPKGFSDAFSKALLTTTRPPTKKPTTQAPGPIMQGLNWLLNTLSPQPSPKPKPKPKPTVSKQIKLTEATTKLPESNLKNAVITDRQLEFLIQQLEAIQKDPKKAKNLDIEALRKLQTMSRTVAEVTSETPPPTTTSSPDENELKPVIINRANLGQSSTPLPLSVTNNIEDNVKTSKPTTSTVTESRVPPVKLNRVPGVPDESPRIRGQLVNYAINITKAISSFLGTALQGAASTFQSLIGSVSRTDGNYGNSNSSKRPG</sequence>
<feature type="compositionally biased region" description="Low complexity" evidence="1">
    <location>
        <begin position="1409"/>
        <end position="1426"/>
    </location>
</feature>
<comment type="caution">
    <text evidence="3">The sequence shown here is derived from an EMBL/GenBank/DDBJ whole genome shotgun (WGS) entry which is preliminary data.</text>
</comment>
<feature type="region of interest" description="Disordered" evidence="1">
    <location>
        <begin position="1940"/>
        <end position="2014"/>
    </location>
</feature>
<feature type="compositionally biased region" description="Basic and acidic residues" evidence="1">
    <location>
        <begin position="506"/>
        <end position="524"/>
    </location>
</feature>
<reference evidence="3 4" key="1">
    <citation type="journal article" date="2024" name="Insects">
        <title>An Improved Chromosome-Level Genome Assembly of the Firefly Pyrocoelia pectoralis.</title>
        <authorList>
            <person name="Fu X."/>
            <person name="Meyer-Rochow V.B."/>
            <person name="Ballantyne L."/>
            <person name="Zhu X."/>
        </authorList>
    </citation>
    <scope>NUCLEOTIDE SEQUENCE [LARGE SCALE GENOMIC DNA]</scope>
    <source>
        <strain evidence="3">XCY_ONT2</strain>
    </source>
</reference>
<evidence type="ECO:0000313" key="3">
    <source>
        <dbReference type="EMBL" id="KAK5643233.1"/>
    </source>
</evidence>
<feature type="chain" id="PRO_5042880117" evidence="2">
    <location>
        <begin position="18"/>
        <end position="2449"/>
    </location>
</feature>
<feature type="region of interest" description="Disordered" evidence="1">
    <location>
        <begin position="2310"/>
        <end position="2332"/>
    </location>
</feature>
<feature type="region of interest" description="Disordered" evidence="1">
    <location>
        <begin position="637"/>
        <end position="656"/>
    </location>
</feature>
<feature type="compositionally biased region" description="Polar residues" evidence="1">
    <location>
        <begin position="162"/>
        <end position="178"/>
    </location>
</feature>
<keyword evidence="4" id="KW-1185">Reference proteome</keyword>
<evidence type="ECO:0000256" key="2">
    <source>
        <dbReference type="SAM" id="SignalP"/>
    </source>
</evidence>
<keyword evidence="2" id="KW-0732">Signal</keyword>
<gene>
    <name evidence="3" type="ORF">RI129_007078</name>
</gene>
<feature type="compositionally biased region" description="Low complexity" evidence="1">
    <location>
        <begin position="1690"/>
        <end position="1727"/>
    </location>
</feature>
<evidence type="ECO:0000313" key="4">
    <source>
        <dbReference type="Proteomes" id="UP001329430"/>
    </source>
</evidence>
<feature type="compositionally biased region" description="Polar residues" evidence="1">
    <location>
        <begin position="1345"/>
        <end position="1392"/>
    </location>
</feature>
<feature type="compositionally biased region" description="Basic and acidic residues" evidence="1">
    <location>
        <begin position="182"/>
        <end position="196"/>
    </location>
</feature>
<feature type="compositionally biased region" description="Low complexity" evidence="1">
    <location>
        <begin position="1952"/>
        <end position="2002"/>
    </location>
</feature>
<feature type="compositionally biased region" description="Low complexity" evidence="1">
    <location>
        <begin position="365"/>
        <end position="374"/>
    </location>
</feature>
<accession>A0AAN7VDE5</accession>
<feature type="region of interest" description="Disordered" evidence="1">
    <location>
        <begin position="58"/>
        <end position="93"/>
    </location>
</feature>
<feature type="region of interest" description="Disordered" evidence="1">
    <location>
        <begin position="343"/>
        <end position="414"/>
    </location>
</feature>
<dbReference type="EMBL" id="JAVRBK010000005">
    <property type="protein sequence ID" value="KAK5643233.1"/>
    <property type="molecule type" value="Genomic_DNA"/>
</dbReference>
<evidence type="ECO:0000256" key="1">
    <source>
        <dbReference type="SAM" id="MobiDB-lite"/>
    </source>
</evidence>
<feature type="region of interest" description="Disordered" evidence="1">
    <location>
        <begin position="161"/>
        <end position="276"/>
    </location>
</feature>
<feature type="compositionally biased region" description="Basic and acidic residues" evidence="1">
    <location>
        <begin position="69"/>
        <end position="84"/>
    </location>
</feature>
<feature type="signal peptide" evidence="2">
    <location>
        <begin position="1"/>
        <end position="17"/>
    </location>
</feature>
<feature type="compositionally biased region" description="Polar residues" evidence="1">
    <location>
        <begin position="219"/>
        <end position="238"/>
    </location>
</feature>
<feature type="region of interest" description="Disordered" evidence="1">
    <location>
        <begin position="1626"/>
        <end position="1649"/>
    </location>
</feature>
<name>A0AAN7VDE5_9COLE</name>
<feature type="region of interest" description="Disordered" evidence="1">
    <location>
        <begin position="1174"/>
        <end position="1211"/>
    </location>
</feature>
<feature type="region of interest" description="Disordered" evidence="1">
    <location>
        <begin position="486"/>
        <end position="556"/>
    </location>
</feature>
<feature type="compositionally biased region" description="Basic and acidic residues" evidence="1">
    <location>
        <begin position="242"/>
        <end position="256"/>
    </location>
</feature>
<feature type="region of interest" description="Disordered" evidence="1">
    <location>
        <begin position="1343"/>
        <end position="1426"/>
    </location>
</feature>
<organism evidence="3 4">
    <name type="scientific">Pyrocoelia pectoralis</name>
    <dbReference type="NCBI Taxonomy" id="417401"/>
    <lineage>
        <taxon>Eukaryota</taxon>
        <taxon>Metazoa</taxon>
        <taxon>Ecdysozoa</taxon>
        <taxon>Arthropoda</taxon>
        <taxon>Hexapoda</taxon>
        <taxon>Insecta</taxon>
        <taxon>Pterygota</taxon>
        <taxon>Neoptera</taxon>
        <taxon>Endopterygota</taxon>
        <taxon>Coleoptera</taxon>
        <taxon>Polyphaga</taxon>
        <taxon>Elateriformia</taxon>
        <taxon>Elateroidea</taxon>
        <taxon>Lampyridae</taxon>
        <taxon>Lampyrinae</taxon>
        <taxon>Pyrocoelia</taxon>
    </lineage>
</organism>
<feature type="region of interest" description="Disordered" evidence="1">
    <location>
        <begin position="572"/>
        <end position="592"/>
    </location>
</feature>
<protein>
    <submittedName>
        <fullName evidence="3">Uncharacterized protein</fullName>
    </submittedName>
</protein>